<reference evidence="7" key="1">
    <citation type="submission" date="2022-10" db="EMBL/GenBank/DDBJ databases">
        <title>Culturing micro-colonial fungi from biological soil crusts in the Mojave desert and describing Neophaeococcomyces mojavensis, and introducing the new genera and species Taxawa tesnikishii.</title>
        <authorList>
            <person name="Kurbessoian T."/>
            <person name="Stajich J.E."/>
        </authorList>
    </citation>
    <scope>NUCLEOTIDE SEQUENCE</scope>
    <source>
        <strain evidence="7">TK_35</strain>
    </source>
</reference>
<dbReference type="EMBL" id="JAPDRN010000002">
    <property type="protein sequence ID" value="KAJ9646660.1"/>
    <property type="molecule type" value="Genomic_DNA"/>
</dbReference>
<keyword evidence="8" id="KW-1185">Reference proteome</keyword>
<comment type="cofactor">
    <cofactor evidence="1">
        <name>FAD</name>
        <dbReference type="ChEBI" id="CHEBI:57692"/>
    </cofactor>
</comment>
<protein>
    <recommendedName>
        <fullName evidence="9">FAD/NAD(P)-binding domain-containing protein</fullName>
    </recommendedName>
</protein>
<dbReference type="GO" id="GO:0050660">
    <property type="term" value="F:flavin adenine dinucleotide binding"/>
    <property type="evidence" value="ECO:0007669"/>
    <property type="project" value="InterPro"/>
</dbReference>
<evidence type="ECO:0000256" key="4">
    <source>
        <dbReference type="ARBA" id="ARBA00022827"/>
    </source>
</evidence>
<dbReference type="SUPFAM" id="SSF51905">
    <property type="entry name" value="FAD/NAD(P)-binding domain"/>
    <property type="match status" value="1"/>
</dbReference>
<comment type="similarity">
    <text evidence="2">Belongs to the FAD-binding monooxygenase family.</text>
</comment>
<feature type="region of interest" description="Disordered" evidence="6">
    <location>
        <begin position="1"/>
        <end position="21"/>
    </location>
</feature>
<dbReference type="GO" id="GO:0004499">
    <property type="term" value="F:N,N-dimethylaniline monooxygenase activity"/>
    <property type="evidence" value="ECO:0007669"/>
    <property type="project" value="InterPro"/>
</dbReference>
<dbReference type="PANTHER" id="PTHR42877:SF11">
    <property type="entry name" value="MONOOXYGENASE, PUTATIVE (AFU_ORTHOLOGUE AFUA_6G13790)-RELATED"/>
    <property type="match status" value="1"/>
</dbReference>
<dbReference type="PANTHER" id="PTHR42877">
    <property type="entry name" value="L-ORNITHINE N(5)-MONOOXYGENASE-RELATED"/>
    <property type="match status" value="1"/>
</dbReference>
<dbReference type="InterPro" id="IPR020946">
    <property type="entry name" value="Flavin_mOase-like"/>
</dbReference>
<dbReference type="GO" id="GO:0050661">
    <property type="term" value="F:NADP binding"/>
    <property type="evidence" value="ECO:0007669"/>
    <property type="project" value="InterPro"/>
</dbReference>
<evidence type="ECO:0000256" key="5">
    <source>
        <dbReference type="ARBA" id="ARBA00023002"/>
    </source>
</evidence>
<dbReference type="InterPro" id="IPR036188">
    <property type="entry name" value="FAD/NAD-bd_sf"/>
</dbReference>
<dbReference type="AlphaFoldDB" id="A0AA38YET1"/>
<evidence type="ECO:0000256" key="3">
    <source>
        <dbReference type="ARBA" id="ARBA00022630"/>
    </source>
</evidence>
<evidence type="ECO:0000313" key="8">
    <source>
        <dbReference type="Proteomes" id="UP001172681"/>
    </source>
</evidence>
<accession>A0AA38YET1</accession>
<keyword evidence="3" id="KW-0285">Flavoprotein</keyword>
<feature type="compositionally biased region" description="Polar residues" evidence="6">
    <location>
        <begin position="1"/>
        <end position="20"/>
    </location>
</feature>
<comment type="caution">
    <text evidence="7">The sequence shown here is derived from an EMBL/GenBank/DDBJ whole genome shotgun (WGS) entry which is preliminary data.</text>
</comment>
<evidence type="ECO:0000256" key="1">
    <source>
        <dbReference type="ARBA" id="ARBA00001974"/>
    </source>
</evidence>
<proteinExistence type="inferred from homology"/>
<sequence length="548" mass="61572">MSPASNSIVANGHTNDTNGVSAHPKNWIPIAEHVLGKPQRKLRVISIGCGFSGLTLAHKIQNVFKIDDIVDLVLYEKNPDVGGTWFENSYATGQDIQNYLVKIKKQHNLDREVVYDSRVIEAIWIEGEGKWHVKVEQKGSTIIQDTCDVLINGSGVLNAWSWPKILGLRDFKGHLSHSADWKSWQNAVDMTGMRVGVVGNGSSGMQIVPEVTKVASQCFNFVREGTWISAPFVEELSKAPGTNPEYTQEEKDEFRRNPAKLKEHRHTLAQAFNHFYEALIKGSAANKSAMEATKAMMADRLKAKPEMLEKLVPKWDLGCRRLTPGHGYLEAVTKDNFELVVGDIARVTPKGVMMTNGKEYELDALICATGFDVSFKPRWLQVGRQGQNLAKVWEDDAQGYFSLCVSGQPNYFIFNGPAGPVGHGSLSSAIDWEANYIIKWLQKMAREDIKSFDVKKSVQDDWNVWGDELLKRTVWSSGCRSWYKSGTRDGRITALYPGSILHFKDMVEDIRGEDFDITYTSKNQWKFLGDGFTQLEVDNGDLGYYIEC</sequence>
<evidence type="ECO:0008006" key="9">
    <source>
        <dbReference type="Google" id="ProtNLM"/>
    </source>
</evidence>
<keyword evidence="4" id="KW-0274">FAD</keyword>
<gene>
    <name evidence="7" type="ORF">H2204_000352</name>
</gene>
<dbReference type="Gene3D" id="3.50.50.60">
    <property type="entry name" value="FAD/NAD(P)-binding domain"/>
    <property type="match status" value="3"/>
</dbReference>
<evidence type="ECO:0000313" key="7">
    <source>
        <dbReference type="EMBL" id="KAJ9646660.1"/>
    </source>
</evidence>
<dbReference type="Pfam" id="PF00743">
    <property type="entry name" value="FMO-like"/>
    <property type="match status" value="1"/>
</dbReference>
<evidence type="ECO:0000256" key="2">
    <source>
        <dbReference type="ARBA" id="ARBA00010139"/>
    </source>
</evidence>
<name>A0AA38YET1_9EURO</name>
<dbReference type="InterPro" id="IPR051209">
    <property type="entry name" value="FAD-bind_Monooxygenase_sf"/>
</dbReference>
<keyword evidence="5" id="KW-0560">Oxidoreductase</keyword>
<evidence type="ECO:0000256" key="6">
    <source>
        <dbReference type="SAM" id="MobiDB-lite"/>
    </source>
</evidence>
<organism evidence="7 8">
    <name type="scientific">Knufia peltigerae</name>
    <dbReference type="NCBI Taxonomy" id="1002370"/>
    <lineage>
        <taxon>Eukaryota</taxon>
        <taxon>Fungi</taxon>
        <taxon>Dikarya</taxon>
        <taxon>Ascomycota</taxon>
        <taxon>Pezizomycotina</taxon>
        <taxon>Eurotiomycetes</taxon>
        <taxon>Chaetothyriomycetidae</taxon>
        <taxon>Chaetothyriales</taxon>
        <taxon>Trichomeriaceae</taxon>
        <taxon>Knufia</taxon>
    </lineage>
</organism>
<dbReference type="Proteomes" id="UP001172681">
    <property type="component" value="Unassembled WGS sequence"/>
</dbReference>